<dbReference type="AlphaFoldDB" id="A0A930V1S8"/>
<evidence type="ECO:0000256" key="7">
    <source>
        <dbReference type="ARBA" id="ARBA00023291"/>
    </source>
</evidence>
<dbReference type="Pfam" id="PF13459">
    <property type="entry name" value="Fer4_15"/>
    <property type="match status" value="1"/>
</dbReference>
<keyword evidence="6 8" id="KW-0411">Iron-sulfur</keyword>
<evidence type="ECO:0000256" key="2">
    <source>
        <dbReference type="ARBA" id="ARBA00022448"/>
    </source>
</evidence>
<dbReference type="PRINTS" id="PR00352">
    <property type="entry name" value="3FE4SFRDOXIN"/>
</dbReference>
<sequence>MSQQLHVDENKCAGHALCTVIAPDLFEMDDRGKAIVIGQVDDANLAEAEEAVAECPALAIAMTSSGS</sequence>
<keyword evidence="2 8" id="KW-0813">Transport</keyword>
<dbReference type="GO" id="GO:0051538">
    <property type="term" value="F:3 iron, 4 sulfur cluster binding"/>
    <property type="evidence" value="ECO:0007669"/>
    <property type="project" value="UniProtKB-KW"/>
</dbReference>
<accession>A0A930V1S8</accession>
<comment type="cofactor">
    <cofactor evidence="1">
        <name>[3Fe-4S] cluster</name>
        <dbReference type="ChEBI" id="CHEBI:21137"/>
    </cofactor>
</comment>
<dbReference type="GO" id="GO:0009055">
    <property type="term" value="F:electron transfer activity"/>
    <property type="evidence" value="ECO:0007669"/>
    <property type="project" value="UniProtKB-UniRule"/>
</dbReference>
<protein>
    <recommendedName>
        <fullName evidence="8">Ferredoxin</fullName>
    </recommendedName>
</protein>
<dbReference type="RefSeq" id="WP_194504361.1">
    <property type="nucleotide sequence ID" value="NZ_JADIVZ010000009.1"/>
</dbReference>
<evidence type="ECO:0000256" key="4">
    <source>
        <dbReference type="ARBA" id="ARBA00022982"/>
    </source>
</evidence>
<keyword evidence="4 8" id="KW-0249">Electron transport</keyword>
<proteinExistence type="predicted"/>
<evidence type="ECO:0000256" key="8">
    <source>
        <dbReference type="RuleBase" id="RU368020"/>
    </source>
</evidence>
<evidence type="ECO:0000256" key="1">
    <source>
        <dbReference type="ARBA" id="ARBA00001927"/>
    </source>
</evidence>
<dbReference type="Proteomes" id="UP000656804">
    <property type="component" value="Unassembled WGS sequence"/>
</dbReference>
<dbReference type="SUPFAM" id="SSF54862">
    <property type="entry name" value="4Fe-4S ferredoxins"/>
    <property type="match status" value="1"/>
</dbReference>
<evidence type="ECO:0000256" key="5">
    <source>
        <dbReference type="ARBA" id="ARBA00023004"/>
    </source>
</evidence>
<keyword evidence="7" id="KW-0003">3Fe-4S</keyword>
<dbReference type="InterPro" id="IPR001080">
    <property type="entry name" value="3Fe4S_ferredoxin"/>
</dbReference>
<organism evidence="9 10">
    <name type="scientific">Nocardioides acrostichi</name>
    <dbReference type="NCBI Taxonomy" id="2784339"/>
    <lineage>
        <taxon>Bacteria</taxon>
        <taxon>Bacillati</taxon>
        <taxon>Actinomycetota</taxon>
        <taxon>Actinomycetes</taxon>
        <taxon>Propionibacteriales</taxon>
        <taxon>Nocardioidaceae</taxon>
        <taxon>Nocardioides</taxon>
    </lineage>
</organism>
<reference evidence="9" key="1">
    <citation type="submission" date="2020-11" db="EMBL/GenBank/DDBJ databases">
        <title>Nocardioides sp. CBS4Y-1, whole genome shotgun sequence.</title>
        <authorList>
            <person name="Tuo L."/>
        </authorList>
    </citation>
    <scope>NUCLEOTIDE SEQUENCE</scope>
    <source>
        <strain evidence="9">CBS4Y-1</strain>
    </source>
</reference>
<keyword evidence="10" id="KW-1185">Reference proteome</keyword>
<evidence type="ECO:0000313" key="9">
    <source>
        <dbReference type="EMBL" id="MBF4163105.1"/>
    </source>
</evidence>
<dbReference type="InterPro" id="IPR051269">
    <property type="entry name" value="Fe-S_cluster_ET"/>
</dbReference>
<dbReference type="Gene3D" id="3.30.70.20">
    <property type="match status" value="1"/>
</dbReference>
<gene>
    <name evidence="9" type="ORF">ISG29_15525</name>
</gene>
<name>A0A930V1S8_9ACTN</name>
<dbReference type="EMBL" id="JADIVZ010000009">
    <property type="protein sequence ID" value="MBF4163105.1"/>
    <property type="molecule type" value="Genomic_DNA"/>
</dbReference>
<keyword evidence="3 8" id="KW-0479">Metal-binding</keyword>
<evidence type="ECO:0000256" key="6">
    <source>
        <dbReference type="ARBA" id="ARBA00023014"/>
    </source>
</evidence>
<dbReference type="GO" id="GO:0005506">
    <property type="term" value="F:iron ion binding"/>
    <property type="evidence" value="ECO:0007669"/>
    <property type="project" value="UniProtKB-UniRule"/>
</dbReference>
<dbReference type="PANTHER" id="PTHR36923">
    <property type="entry name" value="FERREDOXIN"/>
    <property type="match status" value="1"/>
</dbReference>
<evidence type="ECO:0000313" key="10">
    <source>
        <dbReference type="Proteomes" id="UP000656804"/>
    </source>
</evidence>
<dbReference type="PANTHER" id="PTHR36923:SF3">
    <property type="entry name" value="FERREDOXIN"/>
    <property type="match status" value="1"/>
</dbReference>
<keyword evidence="5 8" id="KW-0408">Iron</keyword>
<comment type="caution">
    <text evidence="9">The sequence shown here is derived from an EMBL/GenBank/DDBJ whole genome shotgun (WGS) entry which is preliminary data.</text>
</comment>
<comment type="function">
    <text evidence="8">Ferredoxins are iron-sulfur proteins that transfer electrons in a wide variety of metabolic reactions.</text>
</comment>
<evidence type="ECO:0000256" key="3">
    <source>
        <dbReference type="ARBA" id="ARBA00022723"/>
    </source>
</evidence>